<dbReference type="PANTHER" id="PTHR30024">
    <property type="entry name" value="ALIPHATIC SULFONATES-BINDING PROTEIN-RELATED"/>
    <property type="match status" value="1"/>
</dbReference>
<evidence type="ECO:0000259" key="3">
    <source>
        <dbReference type="Pfam" id="PF09084"/>
    </source>
</evidence>
<dbReference type="RefSeq" id="WP_155147556.1">
    <property type="nucleotide sequence ID" value="NZ_JACOPQ010000005.1"/>
</dbReference>
<comment type="caution">
    <text evidence="4">The sequence shown here is derived from an EMBL/GenBank/DDBJ whole genome shotgun (WGS) entry which is preliminary data.</text>
</comment>
<dbReference type="Gene3D" id="3.40.190.10">
    <property type="entry name" value="Periplasmic binding protein-like II"/>
    <property type="match status" value="2"/>
</dbReference>
<keyword evidence="5" id="KW-1185">Reference proteome</keyword>
<dbReference type="InterPro" id="IPR015168">
    <property type="entry name" value="SsuA/THI5"/>
</dbReference>
<feature type="chain" id="PRO_5038930301" evidence="2">
    <location>
        <begin position="22"/>
        <end position="387"/>
    </location>
</feature>
<feature type="domain" description="SsuA/THI5-like" evidence="3">
    <location>
        <begin position="84"/>
        <end position="292"/>
    </location>
</feature>
<dbReference type="AlphaFoldDB" id="A0A8J6JLF9"/>
<dbReference type="SUPFAM" id="SSF53850">
    <property type="entry name" value="Periplasmic binding protein-like II"/>
    <property type="match status" value="1"/>
</dbReference>
<feature type="compositionally biased region" description="Low complexity" evidence="1">
    <location>
        <begin position="23"/>
        <end position="41"/>
    </location>
</feature>
<protein>
    <submittedName>
        <fullName evidence="4">ABC transporter substrate-binding protein</fullName>
    </submittedName>
</protein>
<evidence type="ECO:0000256" key="2">
    <source>
        <dbReference type="SAM" id="SignalP"/>
    </source>
</evidence>
<dbReference type="Pfam" id="PF09084">
    <property type="entry name" value="NMT1"/>
    <property type="match status" value="1"/>
</dbReference>
<keyword evidence="2" id="KW-0732">Signal</keyword>
<accession>A0A8J6JLF9</accession>
<evidence type="ECO:0000313" key="5">
    <source>
        <dbReference type="Proteomes" id="UP000607645"/>
    </source>
</evidence>
<evidence type="ECO:0000313" key="4">
    <source>
        <dbReference type="EMBL" id="MBC5736994.1"/>
    </source>
</evidence>
<proteinExistence type="predicted"/>
<dbReference type="PROSITE" id="PS51257">
    <property type="entry name" value="PROKAR_LIPOPROTEIN"/>
    <property type="match status" value="1"/>
</dbReference>
<reference evidence="4" key="1">
    <citation type="submission" date="2020-08" db="EMBL/GenBank/DDBJ databases">
        <title>Genome public.</title>
        <authorList>
            <person name="Liu C."/>
            <person name="Sun Q."/>
        </authorList>
    </citation>
    <scope>NUCLEOTIDE SEQUENCE</scope>
    <source>
        <strain evidence="4">NSJ-52</strain>
    </source>
</reference>
<sequence>MKRMLSLALALMLILSLAACAGDPQTASPDPSPSTASTPSQEEIDALNEKYGLERPQNTASAAGDSAETYTLTVGQMGTGIKAAMVVLAHEMGYYEEEGLSVELSQISNLNDGLTAITLGKLDVLPFGVIPTCTFVSQGADLTVIGGTIAEGSACVALPEREAEFQELKGFEGKTVACVRPETGHMIMKDQMRRAGVDMDTVTFTELDGFQSVVEAVLKGAADVGFVNSGFEQNAETQGLVVPFFVGDYAPNAVCCRQTTSGAVIAEKRPALVRFEIANLRAMKLMYDDPDTTIAKLAAFSGQSEDYVRYCIYDGCMKISMDPSLNRVVDFYNVMKANGDIDASAPDNMDGHVDPSIYLDALSIVLERYPDDAHLQDMMSQYSVNNE</sequence>
<gene>
    <name evidence="4" type="ORF">H8S62_08195</name>
</gene>
<feature type="signal peptide" evidence="2">
    <location>
        <begin position="1"/>
        <end position="21"/>
    </location>
</feature>
<dbReference type="EMBL" id="JACOPQ010000005">
    <property type="protein sequence ID" value="MBC5736994.1"/>
    <property type="molecule type" value="Genomic_DNA"/>
</dbReference>
<evidence type="ECO:0000256" key="1">
    <source>
        <dbReference type="SAM" id="MobiDB-lite"/>
    </source>
</evidence>
<organism evidence="4 5">
    <name type="scientific">Lawsonibacter faecis</name>
    <dbReference type="NCBI Taxonomy" id="2763052"/>
    <lineage>
        <taxon>Bacteria</taxon>
        <taxon>Bacillati</taxon>
        <taxon>Bacillota</taxon>
        <taxon>Clostridia</taxon>
        <taxon>Eubacteriales</taxon>
        <taxon>Oscillospiraceae</taxon>
        <taxon>Lawsonibacter</taxon>
    </lineage>
</organism>
<dbReference type="Proteomes" id="UP000607645">
    <property type="component" value="Unassembled WGS sequence"/>
</dbReference>
<name>A0A8J6JLF9_9FIRM</name>
<feature type="region of interest" description="Disordered" evidence="1">
    <location>
        <begin position="23"/>
        <end position="42"/>
    </location>
</feature>